<dbReference type="GeneID" id="93590421"/>
<organism evidence="3 4">
    <name type="scientific">Arthrobotrys flagrans</name>
    <name type="common">Nematode-trapping fungus</name>
    <name type="synonym">Trichothecium flagrans</name>
    <dbReference type="NCBI Taxonomy" id="97331"/>
    <lineage>
        <taxon>Eukaryota</taxon>
        <taxon>Fungi</taxon>
        <taxon>Dikarya</taxon>
        <taxon>Ascomycota</taxon>
        <taxon>Pezizomycotina</taxon>
        <taxon>Orbiliomycetes</taxon>
        <taxon>Orbiliales</taxon>
        <taxon>Orbiliaceae</taxon>
        <taxon>Arthrobotrys</taxon>
    </lineage>
</organism>
<keyword evidence="2" id="KW-1133">Transmembrane helix</keyword>
<gene>
    <name evidence="3" type="ORF">DFL_008110</name>
</gene>
<proteinExistence type="predicted"/>
<evidence type="ECO:0000313" key="3">
    <source>
        <dbReference type="EMBL" id="RVD80205.1"/>
    </source>
</evidence>
<dbReference type="Proteomes" id="UP000283090">
    <property type="component" value="Unassembled WGS sequence"/>
</dbReference>
<name>A0A436ZMW7_ARTFL</name>
<evidence type="ECO:0000313" key="4">
    <source>
        <dbReference type="Proteomes" id="UP000283090"/>
    </source>
</evidence>
<keyword evidence="2" id="KW-0472">Membrane</keyword>
<comment type="caution">
    <text evidence="3">The sequence shown here is derived from an EMBL/GenBank/DDBJ whole genome shotgun (WGS) entry which is preliminary data.</text>
</comment>
<dbReference type="VEuPathDB" id="FungiDB:DFL_008110"/>
<sequence length="136" mass="14876">METSPSPTPHPNIMRAFRLGPVIGDIVAGLLGLVLVVGLALSLNRRFRRKKSTKDLEADEDGGESTHLPLSTCTYIADDKGDADTLYSPNETSPALRPLRGKLSKAELELAEKETERTMEQGTLPPPFPVYKEMSL</sequence>
<feature type="region of interest" description="Disordered" evidence="1">
    <location>
        <begin position="49"/>
        <end position="70"/>
    </location>
</feature>
<feature type="region of interest" description="Disordered" evidence="1">
    <location>
        <begin position="113"/>
        <end position="136"/>
    </location>
</feature>
<evidence type="ECO:0000256" key="2">
    <source>
        <dbReference type="SAM" id="Phobius"/>
    </source>
</evidence>
<dbReference type="RefSeq" id="XP_067485749.1">
    <property type="nucleotide sequence ID" value="XM_067637797.1"/>
</dbReference>
<keyword evidence="4" id="KW-1185">Reference proteome</keyword>
<dbReference type="OrthoDB" id="5404416at2759"/>
<protein>
    <submittedName>
        <fullName evidence="3">Uncharacterized protein</fullName>
    </submittedName>
</protein>
<feature type="transmembrane region" description="Helical" evidence="2">
    <location>
        <begin position="20"/>
        <end position="43"/>
    </location>
</feature>
<dbReference type="AlphaFoldDB" id="A0A436ZMW7"/>
<dbReference type="EMBL" id="SAEB01000012">
    <property type="protein sequence ID" value="RVD80205.1"/>
    <property type="molecule type" value="Genomic_DNA"/>
</dbReference>
<keyword evidence="2" id="KW-0812">Transmembrane</keyword>
<reference evidence="3 4" key="1">
    <citation type="submission" date="2019-01" db="EMBL/GenBank/DDBJ databases">
        <title>Intercellular communication is required for trap formation in the nematode-trapping fungus Duddingtonia flagrans.</title>
        <authorList>
            <person name="Youssar L."/>
            <person name="Wernet V."/>
            <person name="Hensel N."/>
            <person name="Hildebrandt H.-G."/>
            <person name="Fischer R."/>
        </authorList>
    </citation>
    <scope>NUCLEOTIDE SEQUENCE [LARGE SCALE GENOMIC DNA]</scope>
    <source>
        <strain evidence="3 4">CBS H-5679</strain>
    </source>
</reference>
<evidence type="ECO:0000256" key="1">
    <source>
        <dbReference type="SAM" id="MobiDB-lite"/>
    </source>
</evidence>
<accession>A0A436ZMW7</accession>